<reference evidence="1 2" key="1">
    <citation type="submission" date="2016-10" db="EMBL/GenBank/DDBJ databases">
        <authorList>
            <person name="de Groot N.N."/>
        </authorList>
    </citation>
    <scope>NUCLEOTIDE SEQUENCE [LARGE SCALE GENOMIC DNA]</scope>
    <source>
        <strain evidence="1 2">CGMCC 4.5506</strain>
    </source>
</reference>
<proteinExistence type="predicted"/>
<protein>
    <submittedName>
        <fullName evidence="1">Uncharacterized protein</fullName>
    </submittedName>
</protein>
<keyword evidence="2" id="KW-1185">Reference proteome</keyword>
<organism evidence="1 2">
    <name type="scientific">Prauserella marina</name>
    <dbReference type="NCBI Taxonomy" id="530584"/>
    <lineage>
        <taxon>Bacteria</taxon>
        <taxon>Bacillati</taxon>
        <taxon>Actinomycetota</taxon>
        <taxon>Actinomycetes</taxon>
        <taxon>Pseudonocardiales</taxon>
        <taxon>Pseudonocardiaceae</taxon>
        <taxon>Prauserella</taxon>
    </lineage>
</organism>
<evidence type="ECO:0000313" key="2">
    <source>
        <dbReference type="Proteomes" id="UP000199494"/>
    </source>
</evidence>
<gene>
    <name evidence="1" type="ORF">SAMN05421630_106209</name>
</gene>
<dbReference type="AlphaFoldDB" id="A0A1G6SIN6"/>
<dbReference type="EMBL" id="FMZE01000006">
    <property type="protein sequence ID" value="SDD16544.1"/>
    <property type="molecule type" value="Genomic_DNA"/>
</dbReference>
<accession>A0A1G6SIN6</accession>
<evidence type="ECO:0000313" key="1">
    <source>
        <dbReference type="EMBL" id="SDD16544.1"/>
    </source>
</evidence>
<name>A0A1G6SIN6_9PSEU</name>
<sequence length="235" mass="25723">MPPRRRVCSCRLGGIAATLTLLTITAWTPHASAFAVYQLSRNRLPPRAAVMLLAWRVYVVKSSPREWAFSCGAGCLCVALREWKSSHVLPAKERHTVAEWLTSPQSIQVSRERILHDATIEWHLTEDYGWAVSIVCPAFGTALAEADDAFEALCLVREQLEPYGWRIGVAGAQVDVWPSGMARDQGGGQVAYRFGTPDTVEVFEPVSPATVTTVAVQKAAADVNYGGNMRGKPKI</sequence>
<dbReference type="Proteomes" id="UP000199494">
    <property type="component" value="Unassembled WGS sequence"/>
</dbReference>